<proteinExistence type="predicted"/>
<dbReference type="Proteomes" id="UP000549009">
    <property type="component" value="Unassembled WGS sequence"/>
</dbReference>
<evidence type="ECO:0000313" key="2">
    <source>
        <dbReference type="Proteomes" id="UP000549009"/>
    </source>
</evidence>
<dbReference type="AlphaFoldDB" id="A0A7W8EYP7"/>
<evidence type="ECO:0000313" key="1">
    <source>
        <dbReference type="EMBL" id="MBB5108299.1"/>
    </source>
</evidence>
<gene>
    <name evidence="1" type="ORF">FHS40_007420</name>
</gene>
<keyword evidence="2" id="KW-1185">Reference proteome</keyword>
<name>A0A7W8EYP7_STRST</name>
<comment type="caution">
    <text evidence="1">The sequence shown here is derived from an EMBL/GenBank/DDBJ whole genome shotgun (WGS) entry which is preliminary data.</text>
</comment>
<sequence length="58" mass="6431">MARYLITFDDGSTQNLTADTVEYDGDQYTAYANNQVKAFIQPLDVRSIVRLDGQAADA</sequence>
<protein>
    <submittedName>
        <fullName evidence="1">Uncharacterized protein</fullName>
    </submittedName>
</protein>
<reference evidence="1 2" key="1">
    <citation type="submission" date="2020-08" db="EMBL/GenBank/DDBJ databases">
        <title>Genomic Encyclopedia of Type Strains, Phase III (KMG-III): the genomes of soil and plant-associated and newly described type strains.</title>
        <authorList>
            <person name="Whitman W."/>
        </authorList>
    </citation>
    <scope>NUCLEOTIDE SEQUENCE [LARGE SCALE GENOMIC DNA]</scope>
    <source>
        <strain evidence="1 2">CECT 3146</strain>
    </source>
</reference>
<dbReference type="EMBL" id="JACHJD010000018">
    <property type="protein sequence ID" value="MBB5108299.1"/>
    <property type="molecule type" value="Genomic_DNA"/>
</dbReference>
<accession>A0A7W8EYP7</accession>
<dbReference type="RefSeq" id="WP_170316382.1">
    <property type="nucleotide sequence ID" value="NZ_BMSQ01000020.1"/>
</dbReference>
<organism evidence="1 2">
    <name type="scientific">Streptomyces spectabilis</name>
    <dbReference type="NCBI Taxonomy" id="68270"/>
    <lineage>
        <taxon>Bacteria</taxon>
        <taxon>Bacillati</taxon>
        <taxon>Actinomycetota</taxon>
        <taxon>Actinomycetes</taxon>
        <taxon>Kitasatosporales</taxon>
        <taxon>Streptomycetaceae</taxon>
        <taxon>Streptomyces</taxon>
    </lineage>
</organism>